<dbReference type="Proteomes" id="UP000030763">
    <property type="component" value="Unassembled WGS sequence"/>
</dbReference>
<sequence>MALLENCLTYTRRRGRISKKGATTLVDPTAMLYPDDSEQRCYTISVPSHFQLALNGSQPDQRELIPWKPT</sequence>
<dbReference type="EMBL" id="HG720120">
    <property type="protein sequence ID" value="CDJ59141.1"/>
    <property type="molecule type" value="Genomic_DNA"/>
</dbReference>
<accession>U6M545</accession>
<reference evidence="1" key="1">
    <citation type="submission" date="2013-10" db="EMBL/GenBank/DDBJ databases">
        <title>Genomic analysis of the causative agents of coccidiosis in chickens.</title>
        <authorList>
            <person name="Reid A.J."/>
            <person name="Blake D."/>
            <person name="Billington K."/>
            <person name="Browne H."/>
            <person name="Dunn M."/>
            <person name="Hung S."/>
            <person name="Kawahara F."/>
            <person name="Miranda-Saavedra D."/>
            <person name="Mourier T."/>
            <person name="Nagra H."/>
            <person name="Otto T.D."/>
            <person name="Rawlings N."/>
            <person name="Sanchez A."/>
            <person name="Sanders M."/>
            <person name="Subramaniam C."/>
            <person name="Tay Y."/>
            <person name="Dear P."/>
            <person name="Doerig C."/>
            <person name="Gruber A."/>
            <person name="Parkinson J."/>
            <person name="Shirley M."/>
            <person name="Wan K.L."/>
            <person name="Berriman M."/>
            <person name="Tomley F."/>
            <person name="Pain A."/>
        </authorList>
    </citation>
    <scope>NUCLEOTIDE SEQUENCE [LARGE SCALE GENOMIC DNA]</scope>
    <source>
        <strain evidence="1">Weybridge</strain>
    </source>
</reference>
<organism evidence="1 2">
    <name type="scientific">Eimeria maxima</name>
    <name type="common">Coccidian parasite</name>
    <dbReference type="NCBI Taxonomy" id="5804"/>
    <lineage>
        <taxon>Eukaryota</taxon>
        <taxon>Sar</taxon>
        <taxon>Alveolata</taxon>
        <taxon>Apicomplexa</taxon>
        <taxon>Conoidasida</taxon>
        <taxon>Coccidia</taxon>
        <taxon>Eucoccidiorida</taxon>
        <taxon>Eimeriorina</taxon>
        <taxon>Eimeriidae</taxon>
        <taxon>Eimeria</taxon>
    </lineage>
</organism>
<protein>
    <submittedName>
        <fullName evidence="1">Uncharacterized protein</fullName>
    </submittedName>
</protein>
<reference evidence="1" key="2">
    <citation type="submission" date="2013-10" db="EMBL/GenBank/DDBJ databases">
        <authorList>
            <person name="Aslett M."/>
        </authorList>
    </citation>
    <scope>NUCLEOTIDE SEQUENCE [LARGE SCALE GENOMIC DNA]</scope>
    <source>
        <strain evidence="1">Weybridge</strain>
    </source>
</reference>
<evidence type="ECO:0000313" key="2">
    <source>
        <dbReference type="Proteomes" id="UP000030763"/>
    </source>
</evidence>
<dbReference type="GeneID" id="25336000"/>
<evidence type="ECO:0000313" key="1">
    <source>
        <dbReference type="EMBL" id="CDJ59141.1"/>
    </source>
</evidence>
<dbReference type="VEuPathDB" id="ToxoDB:EMWEY_00020140"/>
<gene>
    <name evidence="1" type="ORF">EMWEY_00020140</name>
</gene>
<dbReference type="RefSeq" id="XP_013335789.1">
    <property type="nucleotide sequence ID" value="XM_013480335.1"/>
</dbReference>
<keyword evidence="2" id="KW-1185">Reference proteome</keyword>
<dbReference type="AlphaFoldDB" id="U6M545"/>
<name>U6M545_EIMMA</name>
<proteinExistence type="predicted"/>